<dbReference type="InterPro" id="IPR006689">
    <property type="entry name" value="Small_GTPase_ARF/SAR"/>
</dbReference>
<dbReference type="VEuPathDB" id="VectorBase:GMOY011603"/>
<organism evidence="3 4">
    <name type="scientific">Glossina morsitans morsitans</name>
    <name type="common">Savannah tsetse fly</name>
    <dbReference type="NCBI Taxonomy" id="37546"/>
    <lineage>
        <taxon>Eukaryota</taxon>
        <taxon>Metazoa</taxon>
        <taxon>Ecdysozoa</taxon>
        <taxon>Arthropoda</taxon>
        <taxon>Hexapoda</taxon>
        <taxon>Insecta</taxon>
        <taxon>Pterygota</taxon>
        <taxon>Neoptera</taxon>
        <taxon>Endopterygota</taxon>
        <taxon>Diptera</taxon>
        <taxon>Brachycera</taxon>
        <taxon>Muscomorpha</taxon>
        <taxon>Hippoboscoidea</taxon>
        <taxon>Glossinidae</taxon>
        <taxon>Glossina</taxon>
    </lineage>
</organism>
<accession>A0A1B0GE79</accession>
<reference evidence="3" key="1">
    <citation type="submission" date="2020-05" db="UniProtKB">
        <authorList>
            <consortium name="EnsemblMetazoa"/>
        </authorList>
    </citation>
    <scope>IDENTIFICATION</scope>
    <source>
        <strain evidence="3">Yale</strain>
    </source>
</reference>
<protein>
    <submittedName>
        <fullName evidence="3">Uncharacterized protein</fullName>
    </submittedName>
</protein>
<evidence type="ECO:0000256" key="1">
    <source>
        <dbReference type="ARBA" id="ARBA00022741"/>
    </source>
</evidence>
<dbReference type="Pfam" id="PF00025">
    <property type="entry name" value="Arf"/>
    <property type="match status" value="1"/>
</dbReference>
<dbReference type="Proteomes" id="UP000092444">
    <property type="component" value="Unassembled WGS sequence"/>
</dbReference>
<dbReference type="GO" id="GO:0003924">
    <property type="term" value="F:GTPase activity"/>
    <property type="evidence" value="ECO:0007669"/>
    <property type="project" value="InterPro"/>
</dbReference>
<keyword evidence="4" id="KW-1185">Reference proteome</keyword>
<dbReference type="AlphaFoldDB" id="A0A1B0GE79"/>
<sequence>MEAIGKWKPFDIGKWKLVVTPTAGFNIKLIAAHGFKLNVWDIYGHTGKTTDNQNGGKKTVSVLVIVLPC</sequence>
<keyword evidence="2" id="KW-0342">GTP-binding</keyword>
<dbReference type="GO" id="GO:0005525">
    <property type="term" value="F:GTP binding"/>
    <property type="evidence" value="ECO:0007669"/>
    <property type="project" value="UniProtKB-KW"/>
</dbReference>
<evidence type="ECO:0000313" key="3">
    <source>
        <dbReference type="EnsemblMetazoa" id="GMOY011603-PA"/>
    </source>
</evidence>
<proteinExistence type="predicted"/>
<evidence type="ECO:0000313" key="4">
    <source>
        <dbReference type="Proteomes" id="UP000092444"/>
    </source>
</evidence>
<keyword evidence="1" id="KW-0547">Nucleotide-binding</keyword>
<dbReference type="EnsemblMetazoa" id="GMOY011603-RA">
    <property type="protein sequence ID" value="GMOY011603-PA"/>
    <property type="gene ID" value="GMOY011603"/>
</dbReference>
<dbReference type="EMBL" id="CCAG010012145">
    <property type="status" value="NOT_ANNOTATED_CDS"/>
    <property type="molecule type" value="Genomic_DNA"/>
</dbReference>
<name>A0A1B0GE79_GLOMM</name>
<evidence type="ECO:0000256" key="2">
    <source>
        <dbReference type="ARBA" id="ARBA00023134"/>
    </source>
</evidence>